<evidence type="ECO:0000256" key="12">
    <source>
        <dbReference type="PIRSR" id="PIRSR006268-2"/>
    </source>
</evidence>
<evidence type="ECO:0000313" key="14">
    <source>
        <dbReference type="Proteomes" id="UP000315949"/>
    </source>
</evidence>
<evidence type="ECO:0000256" key="6">
    <source>
        <dbReference type="ARBA" id="ARBA00022723"/>
    </source>
</evidence>
<dbReference type="SUPFAM" id="SSF143631">
    <property type="entry name" value="ApbE-like"/>
    <property type="match status" value="1"/>
</dbReference>
<keyword evidence="8 11" id="KW-0460">Magnesium</keyword>
<evidence type="ECO:0000256" key="3">
    <source>
        <dbReference type="ARBA" id="ARBA00016337"/>
    </source>
</evidence>
<dbReference type="InterPro" id="IPR003374">
    <property type="entry name" value="ApbE-like_sf"/>
</dbReference>
<comment type="cofactor">
    <cofactor evidence="12">
        <name>Mg(2+)</name>
        <dbReference type="ChEBI" id="CHEBI:18420"/>
    </cofactor>
    <cofactor evidence="12">
        <name>Mn(2+)</name>
        <dbReference type="ChEBI" id="CHEBI:29035"/>
    </cofactor>
    <text evidence="12">Magnesium. Can also use manganese.</text>
</comment>
<keyword evidence="6 11" id="KW-0479">Metal-binding</keyword>
<organism evidence="13 14">
    <name type="scientific">Luteimonas wenzhouensis</name>
    <dbReference type="NCBI Taxonomy" id="2599615"/>
    <lineage>
        <taxon>Bacteria</taxon>
        <taxon>Pseudomonadati</taxon>
        <taxon>Pseudomonadota</taxon>
        <taxon>Gammaproteobacteria</taxon>
        <taxon>Lysobacterales</taxon>
        <taxon>Lysobacteraceae</taxon>
        <taxon>Luteimonas</taxon>
    </lineage>
</organism>
<gene>
    <name evidence="13" type="ORF">FQY79_12245</name>
</gene>
<dbReference type="Proteomes" id="UP000315949">
    <property type="component" value="Unassembled WGS sequence"/>
</dbReference>
<evidence type="ECO:0000256" key="10">
    <source>
        <dbReference type="ARBA" id="ARBA00048540"/>
    </source>
</evidence>
<keyword evidence="4 11" id="KW-0285">Flavoprotein</keyword>
<feature type="binding site" evidence="12">
    <location>
        <position position="161"/>
    </location>
    <ligand>
        <name>Mg(2+)</name>
        <dbReference type="ChEBI" id="CHEBI:18420"/>
    </ligand>
</feature>
<sequence length="322" mass="34057">MSSSTAPASASVVHTLYGETMGTRWRVDLVAPRDMLLHPLHAALQARLDAIVAQMSTWRDDSDLMRYNRGAPGSWHPLADDFFAVVDCALQVAAASDGAFDPTVGRLVGAWGFGAHAGPRRVPDPRVLAEARSTAGWRRLELRRGTRELLQPGGTWLDLSAIAKGYAVDALAALLRARGIPAALVDVGGELRGYGRKPDGAAWRVLVEAGGDDTADPCVVVLDDAAVATSGPYWQRYEVEGRECSHTIDPRTGRPVTDAPAAVSVVAGDAMRADAWSTALAVMGVGAGERFARVHGLAARLLPAGPGATPRTTPGFEARLLR</sequence>
<dbReference type="PIRSF" id="PIRSF006268">
    <property type="entry name" value="ApbE"/>
    <property type="match status" value="1"/>
</dbReference>
<reference evidence="13 14" key="1">
    <citation type="submission" date="2019-07" db="EMBL/GenBank/DDBJ databases">
        <title>Luteimonas sp. YD-1 nov., isolated from acidic soil.</title>
        <authorList>
            <person name="Zhou J."/>
        </authorList>
    </citation>
    <scope>NUCLEOTIDE SEQUENCE [LARGE SCALE GENOMIC DNA]</scope>
    <source>
        <strain evidence="13 14">YD-1</strain>
    </source>
</reference>
<dbReference type="EMBL" id="VOHE01000007">
    <property type="protein sequence ID" value="TWT17626.1"/>
    <property type="molecule type" value="Genomic_DNA"/>
</dbReference>
<dbReference type="OrthoDB" id="9778595at2"/>
<keyword evidence="7 11" id="KW-0274">FAD</keyword>
<evidence type="ECO:0000256" key="4">
    <source>
        <dbReference type="ARBA" id="ARBA00022630"/>
    </source>
</evidence>
<comment type="similarity">
    <text evidence="1 11">Belongs to the ApbE family.</text>
</comment>
<dbReference type="Pfam" id="PF02424">
    <property type="entry name" value="ApbE"/>
    <property type="match status" value="1"/>
</dbReference>
<evidence type="ECO:0000256" key="1">
    <source>
        <dbReference type="ARBA" id="ARBA00008282"/>
    </source>
</evidence>
<keyword evidence="14" id="KW-1185">Reference proteome</keyword>
<dbReference type="InterPro" id="IPR024932">
    <property type="entry name" value="ApbE"/>
</dbReference>
<protein>
    <recommendedName>
        <fullName evidence="3 11">FAD:protein FMN transferase</fullName>
        <ecNumber evidence="2 11">2.7.1.180</ecNumber>
    </recommendedName>
    <alternativeName>
        <fullName evidence="9 11">Flavin transferase</fullName>
    </alternativeName>
</protein>
<dbReference type="PANTHER" id="PTHR30040:SF2">
    <property type="entry name" value="FAD:PROTEIN FMN TRANSFERASE"/>
    <property type="match status" value="1"/>
</dbReference>
<dbReference type="Gene3D" id="3.10.520.10">
    <property type="entry name" value="ApbE-like domains"/>
    <property type="match status" value="1"/>
</dbReference>
<feature type="binding site" evidence="12">
    <location>
        <position position="278"/>
    </location>
    <ligand>
        <name>Mg(2+)</name>
        <dbReference type="ChEBI" id="CHEBI:18420"/>
    </ligand>
</feature>
<proteinExistence type="inferred from homology"/>
<comment type="caution">
    <text evidence="13">The sequence shown here is derived from an EMBL/GenBank/DDBJ whole genome shotgun (WGS) entry which is preliminary data.</text>
</comment>
<evidence type="ECO:0000313" key="13">
    <source>
        <dbReference type="EMBL" id="TWT17626.1"/>
    </source>
</evidence>
<evidence type="ECO:0000256" key="5">
    <source>
        <dbReference type="ARBA" id="ARBA00022679"/>
    </source>
</evidence>
<comment type="catalytic activity">
    <reaction evidence="10 11">
        <text>L-threonyl-[protein] + FAD = FMN-L-threonyl-[protein] + AMP + H(+)</text>
        <dbReference type="Rhea" id="RHEA:36847"/>
        <dbReference type="Rhea" id="RHEA-COMP:11060"/>
        <dbReference type="Rhea" id="RHEA-COMP:11061"/>
        <dbReference type="ChEBI" id="CHEBI:15378"/>
        <dbReference type="ChEBI" id="CHEBI:30013"/>
        <dbReference type="ChEBI" id="CHEBI:57692"/>
        <dbReference type="ChEBI" id="CHEBI:74257"/>
        <dbReference type="ChEBI" id="CHEBI:456215"/>
        <dbReference type="EC" id="2.7.1.180"/>
    </reaction>
</comment>
<dbReference type="GO" id="GO:0046872">
    <property type="term" value="F:metal ion binding"/>
    <property type="evidence" value="ECO:0007669"/>
    <property type="project" value="UniProtKB-UniRule"/>
</dbReference>
<dbReference type="PANTHER" id="PTHR30040">
    <property type="entry name" value="THIAMINE BIOSYNTHESIS LIPOPROTEIN APBE"/>
    <property type="match status" value="1"/>
</dbReference>
<feature type="binding site" evidence="12">
    <location>
        <position position="274"/>
    </location>
    <ligand>
        <name>Mg(2+)</name>
        <dbReference type="ChEBI" id="CHEBI:18420"/>
    </ligand>
</feature>
<evidence type="ECO:0000256" key="2">
    <source>
        <dbReference type="ARBA" id="ARBA00011955"/>
    </source>
</evidence>
<evidence type="ECO:0000256" key="11">
    <source>
        <dbReference type="PIRNR" id="PIRNR006268"/>
    </source>
</evidence>
<dbReference type="GO" id="GO:0016740">
    <property type="term" value="F:transferase activity"/>
    <property type="evidence" value="ECO:0007669"/>
    <property type="project" value="UniProtKB-UniRule"/>
</dbReference>
<evidence type="ECO:0000256" key="9">
    <source>
        <dbReference type="ARBA" id="ARBA00031306"/>
    </source>
</evidence>
<evidence type="ECO:0000256" key="7">
    <source>
        <dbReference type="ARBA" id="ARBA00022827"/>
    </source>
</evidence>
<dbReference type="AlphaFoldDB" id="A0A5C5TVD6"/>
<dbReference type="RefSeq" id="WP_146313200.1">
    <property type="nucleotide sequence ID" value="NZ_VOHE01000007.1"/>
</dbReference>
<name>A0A5C5TVD6_9GAMM</name>
<keyword evidence="5 11" id="KW-0808">Transferase</keyword>
<evidence type="ECO:0000256" key="8">
    <source>
        <dbReference type="ARBA" id="ARBA00022842"/>
    </source>
</evidence>
<accession>A0A5C5TVD6</accession>
<dbReference type="EC" id="2.7.1.180" evidence="2 11"/>